<evidence type="ECO:0000313" key="2">
    <source>
        <dbReference type="Proteomes" id="UP001521209"/>
    </source>
</evidence>
<reference evidence="1 2" key="1">
    <citation type="submission" date="2022-01" db="EMBL/GenBank/DDBJ databases">
        <authorList>
            <person name="Won M."/>
            <person name="Kim S.-J."/>
            <person name="Kwon S.-W."/>
        </authorList>
    </citation>
    <scope>NUCLEOTIDE SEQUENCE [LARGE SCALE GENOMIC DNA]</scope>
    <source>
        <strain evidence="1 2">KCTC 23505</strain>
    </source>
</reference>
<evidence type="ECO:0000313" key="1">
    <source>
        <dbReference type="EMBL" id="MCF3948426.1"/>
    </source>
</evidence>
<dbReference type="EMBL" id="JAKGBZ010000051">
    <property type="protein sequence ID" value="MCF3948426.1"/>
    <property type="molecule type" value="Genomic_DNA"/>
</dbReference>
<feature type="non-terminal residue" evidence="1">
    <location>
        <position position="1"/>
    </location>
</feature>
<accession>A0ABS9E078</accession>
<proteinExistence type="predicted"/>
<keyword evidence="2" id="KW-1185">Reference proteome</keyword>
<name>A0ABS9E078_9PROT</name>
<gene>
    <name evidence="1" type="ORF">L2A60_17280</name>
</gene>
<dbReference type="RefSeq" id="WP_235705710.1">
    <property type="nucleotide sequence ID" value="NZ_JAKGBZ010000051.1"/>
</dbReference>
<dbReference type="Proteomes" id="UP001521209">
    <property type="component" value="Unassembled WGS sequence"/>
</dbReference>
<comment type="caution">
    <text evidence="1">The sequence shown here is derived from an EMBL/GenBank/DDBJ whole genome shotgun (WGS) entry which is preliminary data.</text>
</comment>
<protein>
    <submittedName>
        <fullName evidence="1">Uncharacterized protein</fullName>
    </submittedName>
</protein>
<organism evidence="1 2">
    <name type="scientific">Acidiphilium iwatense</name>
    <dbReference type="NCBI Taxonomy" id="768198"/>
    <lineage>
        <taxon>Bacteria</taxon>
        <taxon>Pseudomonadati</taxon>
        <taxon>Pseudomonadota</taxon>
        <taxon>Alphaproteobacteria</taxon>
        <taxon>Acetobacterales</taxon>
        <taxon>Acidocellaceae</taxon>
        <taxon>Acidiphilium</taxon>
    </lineage>
</organism>
<sequence length="60" mass="6755">LHLLGRNYLAGEAHSVAVDPQTHEVYFPLQNIGGKGVLRIMKPIMNEPDPRRHARKNQLG</sequence>